<dbReference type="Proteomes" id="UP000230407">
    <property type="component" value="Unassembled WGS sequence"/>
</dbReference>
<sequence>MPAPGTEWFKSSHSMQNGDCVEARRVRNGMEIRDSKRADSPRLRLGADSWTVFLTGVRQEI</sequence>
<dbReference type="EMBL" id="PGGW01000068">
    <property type="protein sequence ID" value="PJE94758.1"/>
    <property type="molecule type" value="Genomic_DNA"/>
</dbReference>
<evidence type="ECO:0000259" key="1">
    <source>
        <dbReference type="Pfam" id="PF04149"/>
    </source>
</evidence>
<reference evidence="2 3" key="1">
    <citation type="submission" date="2017-11" db="EMBL/GenBank/DDBJ databases">
        <title>Streptomyces carmine sp. nov., a novel actinomycete isolated from Sophora alopecuroides in Xinjiang, China.</title>
        <authorList>
            <person name="Wang Y."/>
            <person name="Luo X."/>
            <person name="Wan C."/>
            <person name="Zhang L."/>
        </authorList>
    </citation>
    <scope>NUCLEOTIDE SEQUENCE [LARGE SCALE GENOMIC DNA]</scope>
    <source>
        <strain evidence="2 3">TRM SA0054</strain>
    </source>
</reference>
<organism evidence="2 3">
    <name type="scientific">Streptomyces carminius</name>
    <dbReference type="NCBI Taxonomy" id="2665496"/>
    <lineage>
        <taxon>Bacteria</taxon>
        <taxon>Bacillati</taxon>
        <taxon>Actinomycetota</taxon>
        <taxon>Actinomycetes</taxon>
        <taxon>Kitasatosporales</taxon>
        <taxon>Streptomycetaceae</taxon>
        <taxon>Streptomyces</taxon>
    </lineage>
</organism>
<dbReference type="AlphaFoldDB" id="A0A2M8LS46"/>
<dbReference type="InterPro" id="IPR007278">
    <property type="entry name" value="DUF397"/>
</dbReference>
<evidence type="ECO:0000313" key="3">
    <source>
        <dbReference type="Proteomes" id="UP000230407"/>
    </source>
</evidence>
<dbReference type="Pfam" id="PF04149">
    <property type="entry name" value="DUF397"/>
    <property type="match status" value="1"/>
</dbReference>
<comment type="caution">
    <text evidence="2">The sequence shown here is derived from an EMBL/GenBank/DDBJ whole genome shotgun (WGS) entry which is preliminary data.</text>
</comment>
<protein>
    <submittedName>
        <fullName evidence="2">DUF397 domain-containing protein</fullName>
    </submittedName>
</protein>
<evidence type="ECO:0000313" key="2">
    <source>
        <dbReference type="EMBL" id="PJE94758.1"/>
    </source>
</evidence>
<proteinExistence type="predicted"/>
<feature type="domain" description="DUF397" evidence="1">
    <location>
        <begin position="7"/>
        <end position="58"/>
    </location>
</feature>
<keyword evidence="3" id="KW-1185">Reference proteome</keyword>
<name>A0A2M8LS46_9ACTN</name>
<gene>
    <name evidence="2" type="ORF">CUT44_26745</name>
</gene>
<accession>A0A2M8LS46</accession>